<keyword evidence="1" id="KW-0812">Transmembrane</keyword>
<protein>
    <submittedName>
        <fullName evidence="2">Uncharacterized protein</fullName>
    </submittedName>
</protein>
<keyword evidence="1" id="KW-0472">Membrane</keyword>
<proteinExistence type="predicted"/>
<organism evidence="2 3">
    <name type="scientific">Saprospira grandis (strain Lewin)</name>
    <dbReference type="NCBI Taxonomy" id="984262"/>
    <lineage>
        <taxon>Bacteria</taxon>
        <taxon>Pseudomonadati</taxon>
        <taxon>Bacteroidota</taxon>
        <taxon>Saprospiria</taxon>
        <taxon>Saprospirales</taxon>
        <taxon>Saprospiraceae</taxon>
        <taxon>Saprospira</taxon>
    </lineage>
</organism>
<reference evidence="2 3" key="1">
    <citation type="journal article" date="2012" name="Stand. Genomic Sci.">
        <title>Complete genome sequencing and analysis of Saprospira grandis str. Lewin, a predatory marine bacterium.</title>
        <authorList>
            <person name="Saw J.H."/>
            <person name="Yuryev A."/>
            <person name="Kanbe M."/>
            <person name="Hou S."/>
            <person name="Young A.G."/>
            <person name="Aizawa S."/>
            <person name="Alam M."/>
        </authorList>
    </citation>
    <scope>NUCLEOTIDE SEQUENCE [LARGE SCALE GENOMIC DNA]</scope>
    <source>
        <strain evidence="2 3">Lewin</strain>
    </source>
</reference>
<keyword evidence="1" id="KW-1133">Transmembrane helix</keyword>
<feature type="transmembrane region" description="Helical" evidence="1">
    <location>
        <begin position="38"/>
        <end position="62"/>
    </location>
</feature>
<accession>H6L2R5</accession>
<feature type="transmembrane region" description="Helical" evidence="1">
    <location>
        <begin position="74"/>
        <end position="95"/>
    </location>
</feature>
<evidence type="ECO:0000313" key="3">
    <source>
        <dbReference type="Proteomes" id="UP000007519"/>
    </source>
</evidence>
<name>H6L2R5_SAPGL</name>
<dbReference type="STRING" id="984262.SGRA_2091"/>
<keyword evidence="3" id="KW-1185">Reference proteome</keyword>
<gene>
    <name evidence="2" type="ordered locus">SGRA_2091</name>
</gene>
<dbReference type="HOGENOM" id="CLU_1747094_0_0_10"/>
<dbReference type="AlphaFoldDB" id="H6L2R5"/>
<evidence type="ECO:0000313" key="2">
    <source>
        <dbReference type="EMBL" id="AFC24822.1"/>
    </source>
</evidence>
<sequence length="184" mass="21525">MATLVAGLFLCNSSYLCPLFSRLPTIMAIQTVSSRWTFLSKIILPFLWTILFGGFTLVVWLSPLQDIQEPLSPLSAKLILSSFFISMLGLFYLFFMRNLWVGLDNEHIYVSNYFKSVKYSYGSLEHFEESNLFLFSRVTLHFKEKGQFGKSVSFIRSHYWKYYLEKHPDLLQFLLQLNEAKAKK</sequence>
<evidence type="ECO:0000256" key="1">
    <source>
        <dbReference type="SAM" id="Phobius"/>
    </source>
</evidence>
<dbReference type="Proteomes" id="UP000007519">
    <property type="component" value="Chromosome"/>
</dbReference>
<dbReference type="EMBL" id="CP002831">
    <property type="protein sequence ID" value="AFC24822.1"/>
    <property type="molecule type" value="Genomic_DNA"/>
</dbReference>
<dbReference type="KEGG" id="sgn:SGRA_2091"/>